<dbReference type="GO" id="GO:0030428">
    <property type="term" value="C:cell septum"/>
    <property type="evidence" value="ECO:0007669"/>
    <property type="project" value="TreeGrafter"/>
</dbReference>
<protein>
    <recommendedName>
        <fullName evidence="2">Cell division protein ZapA</fullName>
    </recommendedName>
    <alternativeName>
        <fullName evidence="9">Z ring-associated protein ZapA</fullName>
    </alternativeName>
</protein>
<dbReference type="InterPro" id="IPR036192">
    <property type="entry name" value="Cell_div_ZapA-like_sf"/>
</dbReference>
<keyword evidence="3" id="KW-0963">Cytoplasm</keyword>
<comment type="subunit">
    <text evidence="8">Homodimer. Interacts with FtsZ.</text>
</comment>
<dbReference type="AlphaFoldDB" id="A0A1W9S0W2"/>
<dbReference type="GO" id="GO:0005829">
    <property type="term" value="C:cytosol"/>
    <property type="evidence" value="ECO:0007669"/>
    <property type="project" value="TreeGrafter"/>
</dbReference>
<evidence type="ECO:0000256" key="6">
    <source>
        <dbReference type="ARBA" id="ARBA00023306"/>
    </source>
</evidence>
<dbReference type="GO" id="GO:0043093">
    <property type="term" value="P:FtsZ-dependent cytokinesis"/>
    <property type="evidence" value="ECO:0007669"/>
    <property type="project" value="TreeGrafter"/>
</dbReference>
<gene>
    <name evidence="10" type="ORF">B6D57_02805</name>
</gene>
<dbReference type="Proteomes" id="UP000192611">
    <property type="component" value="Unassembled WGS sequence"/>
</dbReference>
<dbReference type="SUPFAM" id="SSF102829">
    <property type="entry name" value="Cell division protein ZapA-like"/>
    <property type="match status" value="1"/>
</dbReference>
<comment type="subcellular location">
    <subcellularLocation>
        <location evidence="1">Cytoplasm</location>
    </subcellularLocation>
</comment>
<comment type="function">
    <text evidence="7">Activator of cell division through the inhibition of FtsZ GTPase activity, therefore promoting FtsZ assembly into bundles of protofilaments necessary for the formation of the division Z ring. It is recruited early at mid-cell but it is not essential for cell division.</text>
</comment>
<organism evidence="10 11">
    <name type="scientific">Candidatus Coatesbacteria bacterium 4484_99</name>
    <dbReference type="NCBI Taxonomy" id="1970774"/>
    <lineage>
        <taxon>Bacteria</taxon>
        <taxon>Candidatus Coatesiibacteriota</taxon>
    </lineage>
</organism>
<dbReference type="GO" id="GO:0000921">
    <property type="term" value="P:septin ring assembly"/>
    <property type="evidence" value="ECO:0007669"/>
    <property type="project" value="TreeGrafter"/>
</dbReference>
<evidence type="ECO:0000313" key="10">
    <source>
        <dbReference type="EMBL" id="OQX90488.1"/>
    </source>
</evidence>
<dbReference type="PANTHER" id="PTHR34981">
    <property type="entry name" value="CELL DIVISION PROTEIN ZAPA"/>
    <property type="match status" value="1"/>
</dbReference>
<dbReference type="EMBL" id="NATQ01000047">
    <property type="protein sequence ID" value="OQX90488.1"/>
    <property type="molecule type" value="Genomic_DNA"/>
</dbReference>
<evidence type="ECO:0000256" key="9">
    <source>
        <dbReference type="ARBA" id="ARBA00033158"/>
    </source>
</evidence>
<evidence type="ECO:0000256" key="7">
    <source>
        <dbReference type="ARBA" id="ARBA00024910"/>
    </source>
</evidence>
<keyword evidence="5" id="KW-0717">Septation</keyword>
<evidence type="ECO:0000256" key="8">
    <source>
        <dbReference type="ARBA" id="ARBA00026068"/>
    </source>
</evidence>
<evidence type="ECO:0000256" key="4">
    <source>
        <dbReference type="ARBA" id="ARBA00022618"/>
    </source>
</evidence>
<keyword evidence="4" id="KW-0132">Cell division</keyword>
<evidence type="ECO:0000256" key="3">
    <source>
        <dbReference type="ARBA" id="ARBA00022490"/>
    </source>
</evidence>
<keyword evidence="6" id="KW-0131">Cell cycle</keyword>
<sequence length="116" mass="13329">MGDEIIDIDFGEMSNVSQEGGVKVTIYGVEYNIKTLLDKDYAYKLASYIDRKMWNIAETNKLSSSNKVAIMTALHLAHELFQMRNEIDTEKKKVSERTKNIITTIDKYMSLISKNK</sequence>
<dbReference type="Pfam" id="PF05164">
    <property type="entry name" value="ZapA"/>
    <property type="match status" value="1"/>
</dbReference>
<accession>A0A1W9S0W2</accession>
<dbReference type="InterPro" id="IPR007838">
    <property type="entry name" value="Cell_div_ZapA-like"/>
</dbReference>
<evidence type="ECO:0000256" key="5">
    <source>
        <dbReference type="ARBA" id="ARBA00023210"/>
    </source>
</evidence>
<comment type="caution">
    <text evidence="10">The sequence shown here is derived from an EMBL/GenBank/DDBJ whole genome shotgun (WGS) entry which is preliminary data.</text>
</comment>
<evidence type="ECO:0000256" key="1">
    <source>
        <dbReference type="ARBA" id="ARBA00004496"/>
    </source>
</evidence>
<evidence type="ECO:0000313" key="11">
    <source>
        <dbReference type="Proteomes" id="UP000192611"/>
    </source>
</evidence>
<name>A0A1W9S0W2_9BACT</name>
<dbReference type="GO" id="GO:0000917">
    <property type="term" value="P:division septum assembly"/>
    <property type="evidence" value="ECO:0007669"/>
    <property type="project" value="UniProtKB-KW"/>
</dbReference>
<dbReference type="InterPro" id="IPR053712">
    <property type="entry name" value="Bac_CellDiv_Activator"/>
</dbReference>
<dbReference type="Gene3D" id="6.10.250.790">
    <property type="match status" value="1"/>
</dbReference>
<reference evidence="11" key="1">
    <citation type="submission" date="2017-03" db="EMBL/GenBank/DDBJ databases">
        <title>Novel pathways for hydrocarbon cycling and metabolic interdependencies in hydrothermal sediment communities.</title>
        <authorList>
            <person name="Dombrowski N."/>
            <person name="Seitz K."/>
            <person name="Teske A."/>
            <person name="Baker B."/>
        </authorList>
    </citation>
    <scope>NUCLEOTIDE SEQUENCE [LARGE SCALE GENOMIC DNA]</scope>
</reference>
<evidence type="ECO:0000256" key="2">
    <source>
        <dbReference type="ARBA" id="ARBA00015195"/>
    </source>
</evidence>
<dbReference type="PANTHER" id="PTHR34981:SF1">
    <property type="entry name" value="CELL DIVISION PROTEIN ZAPA"/>
    <property type="match status" value="1"/>
</dbReference>
<proteinExistence type="predicted"/>
<dbReference type="GO" id="GO:0032153">
    <property type="term" value="C:cell division site"/>
    <property type="evidence" value="ECO:0007669"/>
    <property type="project" value="TreeGrafter"/>
</dbReference>